<dbReference type="OrthoDB" id="5594417at2759"/>
<keyword evidence="3" id="KW-1185">Reference proteome</keyword>
<feature type="region of interest" description="Disordered" evidence="1">
    <location>
        <begin position="1"/>
        <end position="22"/>
    </location>
</feature>
<dbReference type="AlphaFoldDB" id="A0A2P6MZH8"/>
<name>A0A2P6MZH8_9EUKA</name>
<dbReference type="Proteomes" id="UP000241769">
    <property type="component" value="Unassembled WGS sequence"/>
</dbReference>
<reference evidence="2 3" key="1">
    <citation type="journal article" date="2018" name="Genome Biol. Evol.">
        <title>Multiple Roots of Fruiting Body Formation in Amoebozoa.</title>
        <authorList>
            <person name="Hillmann F."/>
            <person name="Forbes G."/>
            <person name="Novohradska S."/>
            <person name="Ferling I."/>
            <person name="Riege K."/>
            <person name="Groth M."/>
            <person name="Westermann M."/>
            <person name="Marz M."/>
            <person name="Spaller T."/>
            <person name="Winckler T."/>
            <person name="Schaap P."/>
            <person name="Glockner G."/>
        </authorList>
    </citation>
    <scope>NUCLEOTIDE SEQUENCE [LARGE SCALE GENOMIC DNA]</scope>
    <source>
        <strain evidence="2 3">Jena</strain>
    </source>
</reference>
<evidence type="ECO:0000313" key="3">
    <source>
        <dbReference type="Proteomes" id="UP000241769"/>
    </source>
</evidence>
<evidence type="ECO:0000313" key="2">
    <source>
        <dbReference type="EMBL" id="PRP77109.1"/>
    </source>
</evidence>
<feature type="compositionally biased region" description="Basic and acidic residues" evidence="1">
    <location>
        <begin position="11"/>
        <end position="22"/>
    </location>
</feature>
<dbReference type="GO" id="GO:0007034">
    <property type="term" value="P:vacuolar transport"/>
    <property type="evidence" value="ECO:0007669"/>
    <property type="project" value="InterPro"/>
</dbReference>
<dbReference type="EMBL" id="MDYQ01000280">
    <property type="protein sequence ID" value="PRP77109.1"/>
    <property type="molecule type" value="Genomic_DNA"/>
</dbReference>
<gene>
    <name evidence="2" type="ORF">PROFUN_12964</name>
</gene>
<comment type="caution">
    <text evidence="2">The sequence shown here is derived from an EMBL/GenBank/DDBJ whole genome shotgun (WGS) entry which is preliminary data.</text>
</comment>
<dbReference type="InParanoid" id="A0A2P6MZH8"/>
<feature type="region of interest" description="Disordered" evidence="1">
    <location>
        <begin position="174"/>
        <end position="200"/>
    </location>
</feature>
<protein>
    <submittedName>
        <fullName evidence="2">SNF7 family protein</fullName>
    </submittedName>
</protein>
<dbReference type="PANTHER" id="PTHR10476">
    <property type="entry name" value="CHARGED MULTIVESICULAR BODY PROTEIN"/>
    <property type="match status" value="1"/>
</dbReference>
<dbReference type="Gene3D" id="6.10.140.1230">
    <property type="match status" value="1"/>
</dbReference>
<dbReference type="STRING" id="1890364.A0A2P6MZH8"/>
<dbReference type="Pfam" id="PF03357">
    <property type="entry name" value="Snf7"/>
    <property type="match status" value="1"/>
</dbReference>
<accession>A0A2P6MZH8</accession>
<proteinExistence type="predicted"/>
<organism evidence="2 3">
    <name type="scientific">Planoprotostelium fungivorum</name>
    <dbReference type="NCBI Taxonomy" id="1890364"/>
    <lineage>
        <taxon>Eukaryota</taxon>
        <taxon>Amoebozoa</taxon>
        <taxon>Evosea</taxon>
        <taxon>Variosea</taxon>
        <taxon>Cavosteliida</taxon>
        <taxon>Cavosteliaceae</taxon>
        <taxon>Planoprotostelium</taxon>
    </lineage>
</organism>
<dbReference type="InterPro" id="IPR005024">
    <property type="entry name" value="Snf7_fam"/>
</dbReference>
<sequence>MPLFSQPKTTKAREAQKGIRSNQRDLDREINVLNREEAKIVLEIKKLAKTNQNASAKVMAKELIRVRQQKEKLMIMKSKLSAVSTKTTTMAATATMAQSMGTATKAMTSMNSAMPADKLNHTMMEFARQNDIAETKQEMMDDMLDDDVDEEEVDEEMQKVLDSIGLDVNEQMSKARVGTSVSSSQGMRDKDIERLLASLP</sequence>
<evidence type="ECO:0000256" key="1">
    <source>
        <dbReference type="SAM" id="MobiDB-lite"/>
    </source>
</evidence>